<sequence>MHGGVLNKNPSKFLLEGFASSDGSVCREYRGQRNITFTPKIPNHANTLPAKTRLRRILFIIWGFGLRITDALRRMPVVIGVGNTVPLCQAHPPLLPTNSYTAPSLARHLKLWEITYCDIPYVSYARNLLKTL</sequence>
<reference evidence="1" key="1">
    <citation type="submission" date="2020-10" db="EMBL/GenBank/DDBJ databases">
        <authorList>
            <person name="Kusch S."/>
        </authorList>
    </citation>
    <scope>NUCLEOTIDE SEQUENCE</scope>
    <source>
        <strain evidence="1">SwB9</strain>
    </source>
</reference>
<protein>
    <submittedName>
        <fullName evidence="1">8af4f67f-a191-47f0-ad33-2b0af0749c4a</fullName>
    </submittedName>
</protein>
<comment type="caution">
    <text evidence="1">The sequence shown here is derived from an EMBL/GenBank/DDBJ whole genome shotgun (WGS) entry which is preliminary data.</text>
</comment>
<keyword evidence="2" id="KW-1185">Reference proteome</keyword>
<dbReference type="Proteomes" id="UP000624404">
    <property type="component" value="Unassembled WGS sequence"/>
</dbReference>
<accession>A0A8H2VZH9</accession>
<gene>
    <name evidence="1" type="ORF">SCLTRI_LOCUS7465</name>
</gene>
<organism evidence="1 2">
    <name type="scientific">Sclerotinia trifoliorum</name>
    <dbReference type="NCBI Taxonomy" id="28548"/>
    <lineage>
        <taxon>Eukaryota</taxon>
        <taxon>Fungi</taxon>
        <taxon>Dikarya</taxon>
        <taxon>Ascomycota</taxon>
        <taxon>Pezizomycotina</taxon>
        <taxon>Leotiomycetes</taxon>
        <taxon>Helotiales</taxon>
        <taxon>Sclerotiniaceae</taxon>
        <taxon>Sclerotinia</taxon>
    </lineage>
</organism>
<dbReference type="EMBL" id="CAJHIA010000030">
    <property type="protein sequence ID" value="CAD6447673.1"/>
    <property type="molecule type" value="Genomic_DNA"/>
</dbReference>
<evidence type="ECO:0000313" key="1">
    <source>
        <dbReference type="EMBL" id="CAD6447673.1"/>
    </source>
</evidence>
<name>A0A8H2VZH9_9HELO</name>
<dbReference type="AlphaFoldDB" id="A0A8H2VZH9"/>
<proteinExistence type="predicted"/>
<evidence type="ECO:0000313" key="2">
    <source>
        <dbReference type="Proteomes" id="UP000624404"/>
    </source>
</evidence>